<dbReference type="AlphaFoldDB" id="A0A7X1GEP5"/>
<organism evidence="1 2">
    <name type="scientific">Pseudomonas kielensis</name>
    <dbReference type="NCBI Taxonomy" id="2762577"/>
    <lineage>
        <taxon>Bacteria</taxon>
        <taxon>Pseudomonadati</taxon>
        <taxon>Pseudomonadota</taxon>
        <taxon>Gammaproteobacteria</taxon>
        <taxon>Pseudomonadales</taxon>
        <taxon>Pseudomonadaceae</taxon>
        <taxon>Pseudomonas</taxon>
    </lineage>
</organism>
<reference evidence="1 2" key="1">
    <citation type="submission" date="2020-08" db="EMBL/GenBank/DDBJ databases">
        <title>Pseudomonas sp. nov.</title>
        <authorList>
            <person name="Gieschler S."/>
            <person name="Fiedler G."/>
            <person name="Brinks E."/>
            <person name="Boehnlein C."/>
            <person name="Franz C.M.A.P."/>
            <person name="Kabisch J."/>
        </authorList>
    </citation>
    <scope>NUCLEOTIDE SEQUENCE [LARGE SCALE GENOMIC DNA]</scope>
    <source>
        <strain evidence="1 2">MBT-1</strain>
    </source>
</reference>
<protein>
    <submittedName>
        <fullName evidence="1">Uncharacterized protein</fullName>
    </submittedName>
</protein>
<sequence length="46" mass="5547">MPFFVPAFRVFMVWDVEHNDDPHNRWLRNFIIDTTQELQQGSLTPT</sequence>
<gene>
    <name evidence="1" type="ORF">H7995_14970</name>
</gene>
<keyword evidence="2" id="KW-1185">Reference proteome</keyword>
<comment type="caution">
    <text evidence="1">The sequence shown here is derived from an EMBL/GenBank/DDBJ whole genome shotgun (WGS) entry which is preliminary data.</text>
</comment>
<evidence type="ECO:0000313" key="1">
    <source>
        <dbReference type="EMBL" id="MBC2691096.1"/>
    </source>
</evidence>
<name>A0A7X1GEP5_9PSED</name>
<proteinExistence type="predicted"/>
<dbReference type="RefSeq" id="WP_182342523.1">
    <property type="nucleotide sequence ID" value="NZ_JACMYG010000014.1"/>
</dbReference>
<dbReference type="Proteomes" id="UP000526003">
    <property type="component" value="Unassembled WGS sequence"/>
</dbReference>
<dbReference type="Gene3D" id="3.40.190.10">
    <property type="entry name" value="Periplasmic binding protein-like II"/>
    <property type="match status" value="1"/>
</dbReference>
<dbReference type="EMBL" id="JACMYG010000014">
    <property type="protein sequence ID" value="MBC2691096.1"/>
    <property type="molecule type" value="Genomic_DNA"/>
</dbReference>
<evidence type="ECO:0000313" key="2">
    <source>
        <dbReference type="Proteomes" id="UP000526003"/>
    </source>
</evidence>
<accession>A0A7X1GEP5</accession>